<organism evidence="2 3">
    <name type="scientific">Punica granatum</name>
    <name type="common">Pomegranate</name>
    <dbReference type="NCBI Taxonomy" id="22663"/>
    <lineage>
        <taxon>Eukaryota</taxon>
        <taxon>Viridiplantae</taxon>
        <taxon>Streptophyta</taxon>
        <taxon>Embryophyta</taxon>
        <taxon>Tracheophyta</taxon>
        <taxon>Spermatophyta</taxon>
        <taxon>Magnoliopsida</taxon>
        <taxon>eudicotyledons</taxon>
        <taxon>Gunneridae</taxon>
        <taxon>Pentapetalae</taxon>
        <taxon>rosids</taxon>
        <taxon>malvids</taxon>
        <taxon>Myrtales</taxon>
        <taxon>Lythraceae</taxon>
        <taxon>Punica</taxon>
    </lineage>
</organism>
<dbReference type="Proteomes" id="UP000233551">
    <property type="component" value="Unassembled WGS sequence"/>
</dbReference>
<protein>
    <recommendedName>
        <fullName evidence="4">DUF4283 domain-containing protein</fullName>
    </recommendedName>
</protein>
<comment type="caution">
    <text evidence="2">The sequence shown here is derived from an EMBL/GenBank/DDBJ whole genome shotgun (WGS) entry which is preliminary data.</text>
</comment>
<reference evidence="2 3" key="1">
    <citation type="submission" date="2017-11" db="EMBL/GenBank/DDBJ databases">
        <title>De-novo sequencing of pomegranate (Punica granatum L.) genome.</title>
        <authorList>
            <person name="Akparov Z."/>
            <person name="Amiraslanov A."/>
            <person name="Hajiyeva S."/>
            <person name="Abbasov M."/>
            <person name="Kaur K."/>
            <person name="Hamwieh A."/>
            <person name="Solovyev V."/>
            <person name="Salamov A."/>
            <person name="Braich B."/>
            <person name="Kosarev P."/>
            <person name="Mahmoud A."/>
            <person name="Hajiyev E."/>
            <person name="Babayeva S."/>
            <person name="Izzatullayeva V."/>
            <person name="Mammadov A."/>
            <person name="Mammadov A."/>
            <person name="Sharifova S."/>
            <person name="Ojaghi J."/>
            <person name="Eynullazada K."/>
            <person name="Bayramov B."/>
            <person name="Abdulazimova A."/>
            <person name="Shahmuradov I."/>
        </authorList>
    </citation>
    <scope>NUCLEOTIDE SEQUENCE [LARGE SCALE GENOMIC DNA]</scope>
    <source>
        <strain evidence="3">cv. AG2017</strain>
        <tissue evidence="2">Leaf</tissue>
    </source>
</reference>
<keyword evidence="3" id="KW-1185">Reference proteome</keyword>
<evidence type="ECO:0000313" key="3">
    <source>
        <dbReference type="Proteomes" id="UP000233551"/>
    </source>
</evidence>
<feature type="compositionally biased region" description="Polar residues" evidence="1">
    <location>
        <begin position="275"/>
        <end position="286"/>
    </location>
</feature>
<evidence type="ECO:0000256" key="1">
    <source>
        <dbReference type="SAM" id="MobiDB-lite"/>
    </source>
</evidence>
<feature type="compositionally biased region" description="Basic and acidic residues" evidence="1">
    <location>
        <begin position="121"/>
        <end position="132"/>
    </location>
</feature>
<gene>
    <name evidence="2" type="ORF">CRG98_004380</name>
</gene>
<feature type="region of interest" description="Disordered" evidence="1">
    <location>
        <begin position="273"/>
        <end position="292"/>
    </location>
</feature>
<accession>A0A2I0L3E1</accession>
<proteinExistence type="predicted"/>
<feature type="region of interest" description="Disordered" evidence="1">
    <location>
        <begin position="117"/>
        <end position="177"/>
    </location>
</feature>
<sequence>MANATALEEGGPLTEEVDLLNRSIKRAKKLWRQKGFIDITDPPNDFYLIKFTSEEDREWALSGGFAWKLMAKVFSLSTKDSTLFASTVGDLATRRRIVVSLNGWEMKSAQGMRIRAGGESLGRKLDKGERSKAQNPELAENGHGDGSRFGILGEKSAENGGKEIPGNMRRDDHGAGSGGFIRTTKEYIREEQPDVMILVDLRINRTKANRVCRKFAEFSCERIEAQGFSGVIYACSRVAPRRDLWQFLEDTSTAVHRPWAVIGDFNEIVDASEKQGGSSIRSKSGGQVSGGS</sequence>
<dbReference type="EMBL" id="PGOL01000181">
    <property type="protein sequence ID" value="PKI75229.1"/>
    <property type="molecule type" value="Genomic_DNA"/>
</dbReference>
<evidence type="ECO:0000313" key="2">
    <source>
        <dbReference type="EMBL" id="PKI75229.1"/>
    </source>
</evidence>
<evidence type="ECO:0008006" key="4">
    <source>
        <dbReference type="Google" id="ProtNLM"/>
    </source>
</evidence>
<dbReference type="AlphaFoldDB" id="A0A2I0L3E1"/>
<name>A0A2I0L3E1_PUNGR</name>